<accession>A0AA38J6A1</accession>
<feature type="transmembrane region" description="Helical" evidence="1">
    <location>
        <begin position="12"/>
        <end position="35"/>
    </location>
</feature>
<protein>
    <submittedName>
        <fullName evidence="2">Uncharacterized protein</fullName>
    </submittedName>
</protein>
<evidence type="ECO:0000256" key="1">
    <source>
        <dbReference type="SAM" id="Phobius"/>
    </source>
</evidence>
<keyword evidence="3" id="KW-1185">Reference proteome</keyword>
<dbReference type="Proteomes" id="UP001176059">
    <property type="component" value="Unassembled WGS sequence"/>
</dbReference>
<comment type="caution">
    <text evidence="2">The sequence shown here is derived from an EMBL/GenBank/DDBJ whole genome shotgun (WGS) entry which is preliminary data.</text>
</comment>
<name>A0AA38J6A1_9AGAR</name>
<reference evidence="2" key="1">
    <citation type="submission" date="2022-08" db="EMBL/GenBank/DDBJ databases">
        <authorList>
            <consortium name="DOE Joint Genome Institute"/>
            <person name="Min B."/>
            <person name="Sierra-Patev S."/>
            <person name="Naranjo-Ortiz M."/>
            <person name="Looney B."/>
            <person name="Konkel Z."/>
            <person name="Slot J.C."/>
            <person name="Sakamoto Y."/>
            <person name="Steenwyk J.L."/>
            <person name="Rokas A."/>
            <person name="Carro J."/>
            <person name="Camarero S."/>
            <person name="Ferreira P."/>
            <person name="Molpeceres G."/>
            <person name="Ruiz-duenas F.J."/>
            <person name="Serrano A."/>
            <person name="Henrissat B."/>
            <person name="Drula E."/>
            <person name="Hughes K.W."/>
            <person name="Mata J.L."/>
            <person name="Ishikawa N.K."/>
            <person name="Vargas-Isla R."/>
            <person name="Ushijima S."/>
            <person name="Smith C.A."/>
            <person name="Ahrendt S."/>
            <person name="Andreopoulos W."/>
            <person name="He G."/>
            <person name="LaButti K."/>
            <person name="Lipzen A."/>
            <person name="Ng V."/>
            <person name="Riley R."/>
            <person name="Sandor L."/>
            <person name="Barry K."/>
            <person name="Martinez A.T."/>
            <person name="Xiao Y."/>
            <person name="Gibbons J.G."/>
            <person name="Terashima K."/>
            <person name="Hibbett D.S."/>
            <person name="Grigoriev I.V."/>
        </authorList>
    </citation>
    <scope>NUCLEOTIDE SEQUENCE</scope>
    <source>
        <strain evidence="2">ET3784</strain>
    </source>
</reference>
<evidence type="ECO:0000313" key="2">
    <source>
        <dbReference type="EMBL" id="KAJ3727223.1"/>
    </source>
</evidence>
<sequence length="188" mass="20928">MHLCRFSTGLNLKAWGILIICLISIAYVAALPVTVSTEELMSRSELVPRTDWRAQVQFRRKLPPGLGQSSQEPAGTPGKVETAITNAIHKRYGASIPVTFFKPGEIPEWVNNRMGFDITWSSESHISPSQTGGYIRKDEDRDNFRLTVELEPMATFSKGKGSVQVPEMSEDEFPILDSNGRFAVKKVS</sequence>
<dbReference type="AlphaFoldDB" id="A0AA38J6A1"/>
<organism evidence="2 3">
    <name type="scientific">Lentinula guzmanii</name>
    <dbReference type="NCBI Taxonomy" id="2804957"/>
    <lineage>
        <taxon>Eukaryota</taxon>
        <taxon>Fungi</taxon>
        <taxon>Dikarya</taxon>
        <taxon>Basidiomycota</taxon>
        <taxon>Agaricomycotina</taxon>
        <taxon>Agaricomycetes</taxon>
        <taxon>Agaricomycetidae</taxon>
        <taxon>Agaricales</taxon>
        <taxon>Marasmiineae</taxon>
        <taxon>Omphalotaceae</taxon>
        <taxon>Lentinula</taxon>
    </lineage>
</organism>
<evidence type="ECO:0000313" key="3">
    <source>
        <dbReference type="Proteomes" id="UP001176059"/>
    </source>
</evidence>
<proteinExistence type="predicted"/>
<keyword evidence="1" id="KW-0472">Membrane</keyword>
<reference evidence="2" key="2">
    <citation type="journal article" date="2023" name="Proc. Natl. Acad. Sci. U.S.A.">
        <title>A global phylogenomic analysis of the shiitake genus Lentinula.</title>
        <authorList>
            <person name="Sierra-Patev S."/>
            <person name="Min B."/>
            <person name="Naranjo-Ortiz M."/>
            <person name="Looney B."/>
            <person name="Konkel Z."/>
            <person name="Slot J.C."/>
            <person name="Sakamoto Y."/>
            <person name="Steenwyk J.L."/>
            <person name="Rokas A."/>
            <person name="Carro J."/>
            <person name="Camarero S."/>
            <person name="Ferreira P."/>
            <person name="Molpeceres G."/>
            <person name="Ruiz-Duenas F.J."/>
            <person name="Serrano A."/>
            <person name="Henrissat B."/>
            <person name="Drula E."/>
            <person name="Hughes K.W."/>
            <person name="Mata J.L."/>
            <person name="Ishikawa N.K."/>
            <person name="Vargas-Isla R."/>
            <person name="Ushijima S."/>
            <person name="Smith C.A."/>
            <person name="Donoghue J."/>
            <person name="Ahrendt S."/>
            <person name="Andreopoulos W."/>
            <person name="He G."/>
            <person name="LaButti K."/>
            <person name="Lipzen A."/>
            <person name="Ng V."/>
            <person name="Riley R."/>
            <person name="Sandor L."/>
            <person name="Barry K."/>
            <person name="Martinez A.T."/>
            <person name="Xiao Y."/>
            <person name="Gibbons J.G."/>
            <person name="Terashima K."/>
            <person name="Grigoriev I.V."/>
            <person name="Hibbett D."/>
        </authorList>
    </citation>
    <scope>NUCLEOTIDE SEQUENCE</scope>
    <source>
        <strain evidence="2">ET3784</strain>
    </source>
</reference>
<keyword evidence="1" id="KW-0812">Transmembrane</keyword>
<gene>
    <name evidence="2" type="ORF">DFJ43DRAFT_1157061</name>
</gene>
<dbReference type="EMBL" id="JANVFO010000042">
    <property type="protein sequence ID" value="KAJ3727223.1"/>
    <property type="molecule type" value="Genomic_DNA"/>
</dbReference>
<keyword evidence="1" id="KW-1133">Transmembrane helix</keyword>